<feature type="domain" description="Amino acid transporter transmembrane" evidence="8">
    <location>
        <begin position="38"/>
        <end position="420"/>
    </location>
</feature>
<dbReference type="GO" id="GO:0015179">
    <property type="term" value="F:L-amino acid transmembrane transporter activity"/>
    <property type="evidence" value="ECO:0007669"/>
    <property type="project" value="TreeGrafter"/>
</dbReference>
<dbReference type="PANTHER" id="PTHR22950:SF698">
    <property type="entry name" value="AMINO ACID TRANSPORTER TRANSMEMBRANE DOMAIN-CONTAINING PROTEIN"/>
    <property type="match status" value="1"/>
</dbReference>
<evidence type="ECO:0000256" key="3">
    <source>
        <dbReference type="ARBA" id="ARBA00022692"/>
    </source>
</evidence>
<comment type="subcellular location">
    <subcellularLocation>
        <location evidence="1">Membrane</location>
        <topology evidence="1">Multi-pass membrane protein</topology>
    </subcellularLocation>
</comment>
<evidence type="ECO:0000259" key="8">
    <source>
        <dbReference type="Pfam" id="PF01490"/>
    </source>
</evidence>
<feature type="transmembrane region" description="Helical" evidence="7">
    <location>
        <begin position="67"/>
        <end position="89"/>
    </location>
</feature>
<evidence type="ECO:0000256" key="7">
    <source>
        <dbReference type="SAM" id="Phobius"/>
    </source>
</evidence>
<dbReference type="Proteomes" id="UP001159364">
    <property type="component" value="Linkage Group LG02"/>
</dbReference>
<proteinExistence type="predicted"/>
<dbReference type="Pfam" id="PF01490">
    <property type="entry name" value="Aa_trans"/>
    <property type="match status" value="1"/>
</dbReference>
<reference evidence="9 10" key="1">
    <citation type="submission" date="2021-09" db="EMBL/GenBank/DDBJ databases">
        <title>Genomic insights and catalytic innovation underlie evolution of tropane alkaloids biosynthesis.</title>
        <authorList>
            <person name="Wang Y.-J."/>
            <person name="Tian T."/>
            <person name="Huang J.-P."/>
            <person name="Huang S.-X."/>
        </authorList>
    </citation>
    <scope>NUCLEOTIDE SEQUENCE [LARGE SCALE GENOMIC DNA]</scope>
    <source>
        <strain evidence="9">KIB-2018</strain>
        <tissue evidence="9">Leaf</tissue>
    </source>
</reference>
<dbReference type="PANTHER" id="PTHR22950">
    <property type="entry name" value="AMINO ACID TRANSPORTER"/>
    <property type="match status" value="1"/>
</dbReference>
<feature type="transmembrane region" description="Helical" evidence="7">
    <location>
        <begin position="337"/>
        <end position="357"/>
    </location>
</feature>
<dbReference type="InterPro" id="IPR013057">
    <property type="entry name" value="AA_transpt_TM"/>
</dbReference>
<feature type="transmembrane region" description="Helical" evidence="7">
    <location>
        <begin position="363"/>
        <end position="387"/>
    </location>
</feature>
<keyword evidence="2" id="KW-0813">Transport</keyword>
<feature type="transmembrane region" description="Helical" evidence="7">
    <location>
        <begin position="162"/>
        <end position="178"/>
    </location>
</feature>
<keyword evidence="6 7" id="KW-0472">Membrane</keyword>
<comment type="caution">
    <text evidence="9">The sequence shown here is derived from an EMBL/GenBank/DDBJ whole genome shotgun (WGS) entry which is preliminary data.</text>
</comment>
<evidence type="ECO:0000256" key="2">
    <source>
        <dbReference type="ARBA" id="ARBA00022448"/>
    </source>
</evidence>
<evidence type="ECO:0000256" key="4">
    <source>
        <dbReference type="ARBA" id="ARBA00022970"/>
    </source>
</evidence>
<dbReference type="EMBL" id="JAIWQS010000002">
    <property type="protein sequence ID" value="KAJ8771871.1"/>
    <property type="molecule type" value="Genomic_DNA"/>
</dbReference>
<evidence type="ECO:0000256" key="1">
    <source>
        <dbReference type="ARBA" id="ARBA00004141"/>
    </source>
</evidence>
<accession>A0AAV8TZB1</accession>
<feature type="transmembrane region" description="Helical" evidence="7">
    <location>
        <begin position="399"/>
        <end position="420"/>
    </location>
</feature>
<keyword evidence="4" id="KW-0029">Amino-acid transport</keyword>
<gene>
    <name evidence="9" type="ORF">K2173_027048</name>
</gene>
<keyword evidence="10" id="KW-1185">Reference proteome</keyword>
<protein>
    <recommendedName>
        <fullName evidence="8">Amino acid transporter transmembrane domain-containing protein</fullName>
    </recommendedName>
</protein>
<evidence type="ECO:0000313" key="9">
    <source>
        <dbReference type="EMBL" id="KAJ8771871.1"/>
    </source>
</evidence>
<feature type="transmembrane region" description="Helical" evidence="7">
    <location>
        <begin position="257"/>
        <end position="281"/>
    </location>
</feature>
<feature type="transmembrane region" description="Helical" evidence="7">
    <location>
        <begin position="185"/>
        <end position="206"/>
    </location>
</feature>
<dbReference type="GO" id="GO:0005774">
    <property type="term" value="C:vacuolar membrane"/>
    <property type="evidence" value="ECO:0007669"/>
    <property type="project" value="TreeGrafter"/>
</dbReference>
<feature type="transmembrane region" description="Helical" evidence="7">
    <location>
        <begin position="301"/>
        <end position="325"/>
    </location>
</feature>
<feature type="transmembrane region" description="Helical" evidence="7">
    <location>
        <begin position="116"/>
        <end position="136"/>
    </location>
</feature>
<keyword evidence="5 7" id="KW-1133">Transmembrane helix</keyword>
<feature type="transmembrane region" description="Helical" evidence="7">
    <location>
        <begin position="226"/>
        <end position="245"/>
    </location>
</feature>
<organism evidence="9 10">
    <name type="scientific">Erythroxylum novogranatense</name>
    <dbReference type="NCBI Taxonomy" id="1862640"/>
    <lineage>
        <taxon>Eukaryota</taxon>
        <taxon>Viridiplantae</taxon>
        <taxon>Streptophyta</taxon>
        <taxon>Embryophyta</taxon>
        <taxon>Tracheophyta</taxon>
        <taxon>Spermatophyta</taxon>
        <taxon>Magnoliopsida</taxon>
        <taxon>eudicotyledons</taxon>
        <taxon>Gunneridae</taxon>
        <taxon>Pentapetalae</taxon>
        <taxon>rosids</taxon>
        <taxon>fabids</taxon>
        <taxon>Malpighiales</taxon>
        <taxon>Erythroxylaceae</taxon>
        <taxon>Erythroxylum</taxon>
    </lineage>
</organism>
<evidence type="ECO:0000313" key="10">
    <source>
        <dbReference type="Proteomes" id="UP001159364"/>
    </source>
</evidence>
<evidence type="ECO:0000256" key="5">
    <source>
        <dbReference type="ARBA" id="ARBA00022989"/>
    </source>
</evidence>
<keyword evidence="3 7" id="KW-0812">Transmembrane</keyword>
<sequence length="427" mass="47289">MAEEVPRRPQRITFMELNFIKTFTHKLKDLISSNTEEGASFFKTCFNGLNALTGIGLITIPYTLAQAGWLSLAFLIIMAMVFCYTGLLLQRCVDSNPSIKTYSDIGSYAFGRRGRILISIFQFVEVYLVPTGFLILEGDNLHKLFPHVGFKAHGHTVEGKKFFTIISGLVILPTMWLKDFNMLSYVSATGVLSSVIIIFSILWVGAVDGIGFSNKGKLFDIGGVPTTLGLYAFCFGAHPIFPNLYSSMKDKNRFSQVLILCFALTALSYISMAAIGYLMFGENVQSQVTLSLPTRKVSSQIAIYTILVAPITKFALIFSPIPTAIENQLPRKYKTKFISILLRTGLLISTLGVALGFPFFTLLVALIGSILIVTVSILLPCSCYLKISGVYRKWTFEAVMIWFIILFGLVVGVVGTYSSIKDIVKQY</sequence>
<evidence type="ECO:0000256" key="6">
    <source>
        <dbReference type="ARBA" id="ARBA00023136"/>
    </source>
</evidence>
<name>A0AAV8TZB1_9ROSI</name>
<dbReference type="AlphaFoldDB" id="A0AAV8TZB1"/>